<comment type="caution">
    <text evidence="3">The sequence shown here is derived from an EMBL/GenBank/DDBJ whole genome shotgun (WGS) entry which is preliminary data.</text>
</comment>
<dbReference type="Gene3D" id="1.10.10.1210">
    <property type="entry name" value="MAGE homology domain, winged helix WH2 motif"/>
    <property type="match status" value="1"/>
</dbReference>
<proteinExistence type="predicted"/>
<evidence type="ECO:0000313" key="3">
    <source>
        <dbReference type="EMBL" id="GAB1302824.1"/>
    </source>
</evidence>
<evidence type="ECO:0000259" key="2">
    <source>
        <dbReference type="PROSITE" id="PS50838"/>
    </source>
</evidence>
<dbReference type="InterPro" id="IPR041898">
    <property type="entry name" value="MAGE_WH1"/>
</dbReference>
<dbReference type="Proteomes" id="UP001623349">
    <property type="component" value="Unassembled WGS sequence"/>
</dbReference>
<dbReference type="Gene3D" id="1.10.10.1200">
    <property type="entry name" value="MAGE homology domain, winged helix WH1 motif"/>
    <property type="match status" value="1"/>
</dbReference>
<feature type="region of interest" description="Disordered" evidence="1">
    <location>
        <begin position="1"/>
        <end position="70"/>
    </location>
</feature>
<feature type="domain" description="MAGE" evidence="2">
    <location>
        <begin position="96"/>
        <end position="295"/>
    </location>
</feature>
<sequence>MDPTENNQSSNFWDIPETQIEERGPGGAQGPIAEAGEVEAIATAPGDEPAEGPPSSPQSAEGPPSLPTVMGPIAGASFGNPLAGVPGTEFPSQVGLNGKIIDLVRFLLVKFRRMELTCKEEMILRAMRDYEEHYYVIFSKAAECMKLIFGIDMLEVDPFVHSYFLFPALGITYDGMLHGVIGVPKTGLVIIVLCVIFIEDNCASEEAFWNAMNILGMYAGVDHFIFGEPRSLITEDFVEEGYVEYRQVPNSLPPRFEFLWGPRAYAETTKMKILEFYASIVRQDPRSYPEKYAEALREEQERV</sequence>
<name>A0ABQ0FU99_APOSI</name>
<evidence type="ECO:0000256" key="1">
    <source>
        <dbReference type="SAM" id="MobiDB-lite"/>
    </source>
</evidence>
<dbReference type="EMBL" id="BAAFST010000020">
    <property type="protein sequence ID" value="GAB1302824.1"/>
    <property type="molecule type" value="Genomic_DNA"/>
</dbReference>
<protein>
    <submittedName>
        <fullName evidence="3">MAGE family member A9</fullName>
    </submittedName>
</protein>
<gene>
    <name evidence="3" type="ORF">APTSU1_001806500</name>
</gene>
<dbReference type="PANTHER" id="PTHR11736">
    <property type="entry name" value="MELANOMA-ASSOCIATED ANTIGEN MAGE ANTIGEN"/>
    <property type="match status" value="1"/>
</dbReference>
<accession>A0ABQ0FU99</accession>
<evidence type="ECO:0000313" key="4">
    <source>
        <dbReference type="Proteomes" id="UP001623349"/>
    </source>
</evidence>
<dbReference type="SMART" id="SM01373">
    <property type="entry name" value="MAGE"/>
    <property type="match status" value="1"/>
</dbReference>
<organism evidence="3 4">
    <name type="scientific">Apodemus speciosus</name>
    <name type="common">Large Japanese field mouse</name>
    <dbReference type="NCBI Taxonomy" id="105296"/>
    <lineage>
        <taxon>Eukaryota</taxon>
        <taxon>Metazoa</taxon>
        <taxon>Chordata</taxon>
        <taxon>Craniata</taxon>
        <taxon>Vertebrata</taxon>
        <taxon>Euteleostomi</taxon>
        <taxon>Mammalia</taxon>
        <taxon>Eutheria</taxon>
        <taxon>Euarchontoglires</taxon>
        <taxon>Glires</taxon>
        <taxon>Rodentia</taxon>
        <taxon>Myomorpha</taxon>
        <taxon>Muroidea</taxon>
        <taxon>Muridae</taxon>
        <taxon>Murinae</taxon>
        <taxon>Apodemus</taxon>
    </lineage>
</organism>
<feature type="compositionally biased region" description="Polar residues" evidence="1">
    <location>
        <begin position="1"/>
        <end position="12"/>
    </location>
</feature>
<dbReference type="PROSITE" id="PS50838">
    <property type="entry name" value="MAGE"/>
    <property type="match status" value="1"/>
</dbReference>
<dbReference type="InterPro" id="IPR002190">
    <property type="entry name" value="MHD_dom"/>
</dbReference>
<dbReference type="Pfam" id="PF01454">
    <property type="entry name" value="MAGE"/>
    <property type="match status" value="1"/>
</dbReference>
<dbReference type="PANTHER" id="PTHR11736:SF63">
    <property type="entry name" value="MAGE FAMILY MEMBER A9"/>
    <property type="match status" value="1"/>
</dbReference>
<dbReference type="InterPro" id="IPR041899">
    <property type="entry name" value="MAGE_WH2"/>
</dbReference>
<dbReference type="InterPro" id="IPR037445">
    <property type="entry name" value="MAGE"/>
</dbReference>
<reference evidence="3 4" key="1">
    <citation type="submission" date="2024-08" db="EMBL/GenBank/DDBJ databases">
        <title>The draft genome of Apodemus speciosus.</title>
        <authorList>
            <person name="Nabeshima K."/>
            <person name="Suzuki S."/>
            <person name="Onuma M."/>
        </authorList>
    </citation>
    <scope>NUCLEOTIDE SEQUENCE [LARGE SCALE GENOMIC DNA]</scope>
    <source>
        <strain evidence="3">IB14-021</strain>
    </source>
</reference>
<keyword evidence="4" id="KW-1185">Reference proteome</keyword>